<dbReference type="EMBL" id="CP003155">
    <property type="protein sequence ID" value="AEV30903.1"/>
    <property type="molecule type" value="Genomic_DNA"/>
</dbReference>
<dbReference type="InterPro" id="IPR016169">
    <property type="entry name" value="FAD-bd_PCMH_sub2"/>
</dbReference>
<dbReference type="InterPro" id="IPR016166">
    <property type="entry name" value="FAD-bd_PCMH"/>
</dbReference>
<sequence>MIQEFLIATNTEDALELKRTHEGSVFYAGGTEINRLGSTIQATTAISLSKLRLDTITEDESTIRIGSMVTFQQLLESPLVPQWLKDAALFCGSFPKRNMATIGGNLALCRDDSYLGPALLASRCRLCTASLTEKGAYCEDNIPIREYHAYHAQFKGTLLLVIIIPKASRFVGTLRFANTVESHAAVTVGFGASVDGEGVIDHVRLYAAVKGSPLQRLSAVENSIENGELTTQSDVQHAIAHDIEAKDDFSGSSAYKRYIASDSLAQLFAKFLAGGVK</sequence>
<evidence type="ECO:0000313" key="2">
    <source>
        <dbReference type="EMBL" id="AEV30903.1"/>
    </source>
</evidence>
<keyword evidence="3" id="KW-1185">Reference proteome</keyword>
<dbReference type="Pfam" id="PF00941">
    <property type="entry name" value="FAD_binding_5"/>
    <property type="match status" value="1"/>
</dbReference>
<gene>
    <name evidence="2" type="ordered locus">SpiGrapes_3157</name>
</gene>
<dbReference type="GO" id="GO:0016491">
    <property type="term" value="F:oxidoreductase activity"/>
    <property type="evidence" value="ECO:0007669"/>
    <property type="project" value="InterPro"/>
</dbReference>
<dbReference type="eggNOG" id="COG1319">
    <property type="taxonomic scope" value="Bacteria"/>
</dbReference>
<dbReference type="InterPro" id="IPR036318">
    <property type="entry name" value="FAD-bd_PCMH-like_sf"/>
</dbReference>
<proteinExistence type="predicted"/>
<dbReference type="PROSITE" id="PS51387">
    <property type="entry name" value="FAD_PCMH"/>
    <property type="match status" value="1"/>
</dbReference>
<dbReference type="AlphaFoldDB" id="G8QQH3"/>
<dbReference type="STRING" id="158190.SpiGrapes_3157"/>
<dbReference type="InterPro" id="IPR036683">
    <property type="entry name" value="CO_DH_flav_C_dom_sf"/>
</dbReference>
<organism evidence="2 3">
    <name type="scientific">Sphaerochaeta pleomorpha (strain ATCC BAA-1885 / DSM 22778 / Grapes)</name>
    <dbReference type="NCBI Taxonomy" id="158190"/>
    <lineage>
        <taxon>Bacteria</taxon>
        <taxon>Pseudomonadati</taxon>
        <taxon>Spirochaetota</taxon>
        <taxon>Spirochaetia</taxon>
        <taxon>Spirochaetales</taxon>
        <taxon>Sphaerochaetaceae</taxon>
        <taxon>Sphaerochaeta</taxon>
    </lineage>
</organism>
<dbReference type="SUPFAM" id="SSF56176">
    <property type="entry name" value="FAD-binding/transporter-associated domain-like"/>
    <property type="match status" value="1"/>
</dbReference>
<dbReference type="Gene3D" id="3.30.390.50">
    <property type="entry name" value="CO dehydrogenase flavoprotein, C-terminal domain"/>
    <property type="match status" value="1"/>
</dbReference>
<name>G8QQH3_SPHPG</name>
<reference evidence="2 3" key="1">
    <citation type="submission" date="2011-11" db="EMBL/GenBank/DDBJ databases">
        <title>Complete sequence of Spirochaeta sp. grapes.</title>
        <authorList>
            <consortium name="US DOE Joint Genome Institute"/>
            <person name="Lucas S."/>
            <person name="Han J."/>
            <person name="Lapidus A."/>
            <person name="Cheng J.-F."/>
            <person name="Goodwin L."/>
            <person name="Pitluck S."/>
            <person name="Peters L."/>
            <person name="Ovchinnikova G."/>
            <person name="Munk A.C."/>
            <person name="Detter J.C."/>
            <person name="Han C."/>
            <person name="Tapia R."/>
            <person name="Land M."/>
            <person name="Hauser L."/>
            <person name="Kyrpides N."/>
            <person name="Ivanova N."/>
            <person name="Pagani I."/>
            <person name="Ritalahtilisa K."/>
            <person name="Loeffler F."/>
            <person name="Woyke T."/>
        </authorList>
    </citation>
    <scope>NUCLEOTIDE SEQUENCE [LARGE SCALE GENOMIC DNA]</scope>
    <source>
        <strain evidence="3">ATCC BAA-1885 / DSM 22778 / Grapes</strain>
    </source>
</reference>
<evidence type="ECO:0000259" key="1">
    <source>
        <dbReference type="PROSITE" id="PS51387"/>
    </source>
</evidence>
<dbReference type="KEGG" id="sgp:SpiGrapes_3157"/>
<dbReference type="SUPFAM" id="SSF55447">
    <property type="entry name" value="CO dehydrogenase flavoprotein C-terminal domain-like"/>
    <property type="match status" value="1"/>
</dbReference>
<dbReference type="PANTHER" id="PTHR42659:SF9">
    <property type="entry name" value="XANTHINE DEHYDROGENASE FAD-BINDING SUBUNIT XDHB-RELATED"/>
    <property type="match status" value="1"/>
</dbReference>
<accession>G8QQH3</accession>
<feature type="domain" description="FAD-binding PCMH-type" evidence="1">
    <location>
        <begin position="1"/>
        <end position="169"/>
    </location>
</feature>
<dbReference type="Proteomes" id="UP000005632">
    <property type="component" value="Chromosome"/>
</dbReference>
<protein>
    <submittedName>
        <fullName evidence="2">Aerobic-type carbon monoxide dehydrogenase, middle subunit CoxM/CutM-like protein</fullName>
    </submittedName>
</protein>
<dbReference type="InterPro" id="IPR002346">
    <property type="entry name" value="Mopterin_DH_FAD-bd"/>
</dbReference>
<dbReference type="HOGENOM" id="CLU_1004379_0_0_12"/>
<dbReference type="PANTHER" id="PTHR42659">
    <property type="entry name" value="XANTHINE DEHYDROGENASE SUBUNIT C-RELATED"/>
    <property type="match status" value="1"/>
</dbReference>
<dbReference type="GO" id="GO:0071949">
    <property type="term" value="F:FAD binding"/>
    <property type="evidence" value="ECO:0007669"/>
    <property type="project" value="InterPro"/>
</dbReference>
<dbReference type="Gene3D" id="3.30.465.10">
    <property type="match status" value="1"/>
</dbReference>
<dbReference type="OrthoDB" id="6198291at2"/>
<dbReference type="InterPro" id="IPR051312">
    <property type="entry name" value="Diverse_Substr_Oxidored"/>
</dbReference>
<dbReference type="RefSeq" id="WP_014271742.1">
    <property type="nucleotide sequence ID" value="NC_016633.1"/>
</dbReference>
<evidence type="ECO:0000313" key="3">
    <source>
        <dbReference type="Proteomes" id="UP000005632"/>
    </source>
</evidence>